<evidence type="ECO:0000256" key="1">
    <source>
        <dbReference type="SAM" id="MobiDB-lite"/>
    </source>
</evidence>
<evidence type="ECO:0000256" key="2">
    <source>
        <dbReference type="SAM" id="SignalP"/>
    </source>
</evidence>
<feature type="chain" id="PRO_5043669337" evidence="2">
    <location>
        <begin position="26"/>
        <end position="176"/>
    </location>
</feature>
<dbReference type="RefSeq" id="WP_180939841.1">
    <property type="nucleotide sequence ID" value="NZ_CP041238.1"/>
</dbReference>
<dbReference type="KEGG" id="emx:FKV68_01750"/>
<dbReference type="Proteomes" id="UP000510721">
    <property type="component" value="Chromosome"/>
</dbReference>
<accession>A0A859QPF9</accession>
<sequence length="176" mass="18205">MVDVMRVIRHLLVASLCCCVFLRLAPHPADFAAHAASGSGSGGSGSSGSNSGSGGSGSNSGSGSSGSSNSGSGSSNSGSGSSGHGGHNDDDDDDDSDGRRSDQERVRDAVARGRILPLKEVLRLVDEDKYGTVIGIDLRRYGTNDVYRLTTRNGKGVIRDLRINARTGKLMNFLGF</sequence>
<reference evidence="3 4" key="1">
    <citation type="submission" date="2019-06" db="EMBL/GenBank/DDBJ databases">
        <title>Complete genome sequence of Ensifer mexicanus ITTG R7 isolated from nodules of Acacia angustissima (Mill.) Kuntze.</title>
        <authorList>
            <person name="Rincon-Rosales R."/>
            <person name="Rogel M.A."/>
            <person name="Guerrero G."/>
            <person name="Rincon-Molina C.I."/>
            <person name="Lopez-Lopez A."/>
            <person name="Martinez-Romero E."/>
        </authorList>
    </citation>
    <scope>NUCLEOTIDE SEQUENCE [LARGE SCALE GENOMIC DNA]</scope>
    <source>
        <strain evidence="3 4">ITTG R7</strain>
    </source>
</reference>
<feature type="region of interest" description="Disordered" evidence="1">
    <location>
        <begin position="34"/>
        <end position="106"/>
    </location>
</feature>
<organism evidence="3 4">
    <name type="scientific">Sinorhizobium mexicanum</name>
    <dbReference type="NCBI Taxonomy" id="375549"/>
    <lineage>
        <taxon>Bacteria</taxon>
        <taxon>Pseudomonadati</taxon>
        <taxon>Pseudomonadota</taxon>
        <taxon>Alphaproteobacteria</taxon>
        <taxon>Hyphomicrobiales</taxon>
        <taxon>Rhizobiaceae</taxon>
        <taxon>Sinorhizobium/Ensifer group</taxon>
        <taxon>Sinorhizobium</taxon>
    </lineage>
</organism>
<feature type="compositionally biased region" description="Basic and acidic residues" evidence="1">
    <location>
        <begin position="97"/>
        <end position="106"/>
    </location>
</feature>
<feature type="compositionally biased region" description="Low complexity" evidence="1">
    <location>
        <begin position="65"/>
        <end position="79"/>
    </location>
</feature>
<dbReference type="EMBL" id="CP041238">
    <property type="protein sequence ID" value="QLL60251.1"/>
    <property type="molecule type" value="Genomic_DNA"/>
</dbReference>
<feature type="compositionally biased region" description="Gly residues" evidence="1">
    <location>
        <begin position="39"/>
        <end position="64"/>
    </location>
</feature>
<feature type="signal peptide" evidence="2">
    <location>
        <begin position="1"/>
        <end position="25"/>
    </location>
</feature>
<proteinExistence type="predicted"/>
<evidence type="ECO:0000313" key="3">
    <source>
        <dbReference type="EMBL" id="QLL60251.1"/>
    </source>
</evidence>
<gene>
    <name evidence="3" type="ORF">FKV68_01750</name>
</gene>
<evidence type="ECO:0000313" key="4">
    <source>
        <dbReference type="Proteomes" id="UP000510721"/>
    </source>
</evidence>
<keyword evidence="2" id="KW-0732">Signal</keyword>
<dbReference type="AlphaFoldDB" id="A0A859QPF9"/>
<protein>
    <submittedName>
        <fullName evidence="3">Uncharacterized protein</fullName>
    </submittedName>
</protein>
<name>A0A859QPF9_9HYPH</name>
<keyword evidence="4" id="KW-1185">Reference proteome</keyword>